<evidence type="ECO:0000313" key="2">
    <source>
        <dbReference type="EMBL" id="MEW9625374.1"/>
    </source>
</evidence>
<protein>
    <submittedName>
        <fullName evidence="2">VOC family protein</fullName>
    </submittedName>
</protein>
<dbReference type="RefSeq" id="WP_367845667.1">
    <property type="nucleotide sequence ID" value="NZ_JBFOHL010000013.1"/>
</dbReference>
<reference evidence="2 3" key="1">
    <citation type="submission" date="2024-06" db="EMBL/GenBank/DDBJ databases">
        <authorList>
            <person name="Woo H."/>
        </authorList>
    </citation>
    <scope>NUCLEOTIDE SEQUENCE [LARGE SCALE GENOMIC DNA]</scope>
    <source>
        <strain evidence="2 3">S2-g</strain>
    </source>
</reference>
<evidence type="ECO:0000313" key="3">
    <source>
        <dbReference type="Proteomes" id="UP001556170"/>
    </source>
</evidence>
<dbReference type="InterPro" id="IPR029068">
    <property type="entry name" value="Glyas_Bleomycin-R_OHBP_Dase"/>
</dbReference>
<evidence type="ECO:0000259" key="1">
    <source>
        <dbReference type="PROSITE" id="PS51819"/>
    </source>
</evidence>
<organism evidence="2 3">
    <name type="scientific">Rhodanobacter geophilus</name>
    <dbReference type="NCBI Taxonomy" id="3162488"/>
    <lineage>
        <taxon>Bacteria</taxon>
        <taxon>Pseudomonadati</taxon>
        <taxon>Pseudomonadota</taxon>
        <taxon>Gammaproteobacteria</taxon>
        <taxon>Lysobacterales</taxon>
        <taxon>Rhodanobacteraceae</taxon>
        <taxon>Rhodanobacter</taxon>
    </lineage>
</organism>
<dbReference type="Proteomes" id="UP001556170">
    <property type="component" value="Unassembled WGS sequence"/>
</dbReference>
<gene>
    <name evidence="2" type="ORF">ABQJ56_14190</name>
</gene>
<keyword evidence="3" id="KW-1185">Reference proteome</keyword>
<comment type="caution">
    <text evidence="2">The sequence shown here is derived from an EMBL/GenBank/DDBJ whole genome shotgun (WGS) entry which is preliminary data.</text>
</comment>
<dbReference type="Pfam" id="PF00903">
    <property type="entry name" value="Glyoxalase"/>
    <property type="match status" value="1"/>
</dbReference>
<dbReference type="InterPro" id="IPR037523">
    <property type="entry name" value="VOC_core"/>
</dbReference>
<dbReference type="PROSITE" id="PS51819">
    <property type="entry name" value="VOC"/>
    <property type="match status" value="1"/>
</dbReference>
<accession>A0ABV3QSB3</accession>
<feature type="domain" description="VOC" evidence="1">
    <location>
        <begin position="4"/>
        <end position="123"/>
    </location>
</feature>
<dbReference type="InterPro" id="IPR004360">
    <property type="entry name" value="Glyas_Fos-R_dOase_dom"/>
</dbReference>
<dbReference type="Gene3D" id="3.10.180.10">
    <property type="entry name" value="2,3-Dihydroxybiphenyl 1,2-Dioxygenase, domain 1"/>
    <property type="match status" value="1"/>
</dbReference>
<dbReference type="SUPFAM" id="SSF54593">
    <property type="entry name" value="Glyoxalase/Bleomycin resistance protein/Dihydroxybiphenyl dioxygenase"/>
    <property type="match status" value="1"/>
</dbReference>
<proteinExistence type="predicted"/>
<name>A0ABV3QSB3_9GAMM</name>
<sequence length="130" mass="14001">MPKSISHIALIVCDPARTAELFASVFGARVVSDADDDGHRQSLAKFGGVWFVLRQGEGPSARNGDHIAFEVGKAELPGYAEKLAKSGVEYFMAREDSALYFTDYDNHVFELDGGGSMDEALENRGQGTAA</sequence>
<dbReference type="EMBL" id="JBFOHL010000013">
    <property type="protein sequence ID" value="MEW9625374.1"/>
    <property type="molecule type" value="Genomic_DNA"/>
</dbReference>